<organism evidence="1 2">
    <name type="scientific">Klebsiella pneumoniae</name>
    <dbReference type="NCBI Taxonomy" id="573"/>
    <lineage>
        <taxon>Bacteria</taxon>
        <taxon>Pseudomonadati</taxon>
        <taxon>Pseudomonadota</taxon>
        <taxon>Gammaproteobacteria</taxon>
        <taxon>Enterobacterales</taxon>
        <taxon>Enterobacteriaceae</taxon>
        <taxon>Klebsiella/Raoultella group</taxon>
        <taxon>Klebsiella</taxon>
        <taxon>Klebsiella pneumoniae complex</taxon>
    </lineage>
</organism>
<dbReference type="Proteomes" id="UP000282433">
    <property type="component" value="Chromosome"/>
</dbReference>
<sequence>MKPSTFFQIQLCGFRRGQIGGDEDDFILNRTQIDDCQTKDVAQQALTDITYVSRTFFQVFIIQLFQGSGLTVDNFIGCRVGSHVLIFNQGYDFLLKLLIFQQHNMPLRDGFFFFTESFTSFGLMTSSWAEALARPLRKRSTS</sequence>
<protein>
    <submittedName>
        <fullName evidence="1">Uncharacterized protein</fullName>
    </submittedName>
</protein>
<reference evidence="1 2" key="1">
    <citation type="submission" date="2018-12" db="EMBL/GenBank/DDBJ databases">
        <authorList>
            <consortium name="Pathogen Informatics"/>
        </authorList>
    </citation>
    <scope>NUCLEOTIDE SEQUENCE [LARGE SCALE GENOMIC DNA]</scope>
    <source>
        <strain evidence="1 2">NCTC13635</strain>
    </source>
</reference>
<evidence type="ECO:0000313" key="2">
    <source>
        <dbReference type="Proteomes" id="UP000282433"/>
    </source>
</evidence>
<dbReference type="AlphaFoldDB" id="A0A3S4GIM0"/>
<dbReference type="EMBL" id="LR134162">
    <property type="protein sequence ID" value="VEB01085.1"/>
    <property type="molecule type" value="Genomic_DNA"/>
</dbReference>
<proteinExistence type="predicted"/>
<accession>A0A3S4GIM0</accession>
<gene>
    <name evidence="1" type="ORF">NCTC13635_01794</name>
</gene>
<name>A0A3S4GIM0_KLEPN</name>
<evidence type="ECO:0000313" key="1">
    <source>
        <dbReference type="EMBL" id="VEB01085.1"/>
    </source>
</evidence>